<gene>
    <name evidence="2" type="ORF">PHPALM_11423</name>
</gene>
<keyword evidence="1" id="KW-1133">Transmembrane helix</keyword>
<proteinExistence type="predicted"/>
<keyword evidence="1" id="KW-0472">Membrane</keyword>
<protein>
    <submittedName>
        <fullName evidence="2">Transmembrane protein</fullName>
    </submittedName>
</protein>
<dbReference type="Proteomes" id="UP000237271">
    <property type="component" value="Unassembled WGS sequence"/>
</dbReference>
<dbReference type="OrthoDB" id="58570at2759"/>
<name>A0A2P4Y2A0_9STRA</name>
<dbReference type="AlphaFoldDB" id="A0A2P4Y2A0"/>
<evidence type="ECO:0000256" key="1">
    <source>
        <dbReference type="SAM" id="Phobius"/>
    </source>
</evidence>
<keyword evidence="1 2" id="KW-0812">Transmembrane</keyword>
<evidence type="ECO:0000313" key="2">
    <source>
        <dbReference type="EMBL" id="POM71943.1"/>
    </source>
</evidence>
<organism evidence="2 3">
    <name type="scientific">Phytophthora palmivora</name>
    <dbReference type="NCBI Taxonomy" id="4796"/>
    <lineage>
        <taxon>Eukaryota</taxon>
        <taxon>Sar</taxon>
        <taxon>Stramenopiles</taxon>
        <taxon>Oomycota</taxon>
        <taxon>Peronosporomycetes</taxon>
        <taxon>Peronosporales</taxon>
        <taxon>Peronosporaceae</taxon>
        <taxon>Phytophthora</taxon>
    </lineage>
</organism>
<feature type="transmembrane region" description="Helical" evidence="1">
    <location>
        <begin position="58"/>
        <end position="83"/>
    </location>
</feature>
<keyword evidence="3" id="KW-1185">Reference proteome</keyword>
<accession>A0A2P4Y2A0</accession>
<comment type="caution">
    <text evidence="2">The sequence shown here is derived from an EMBL/GenBank/DDBJ whole genome shotgun (WGS) entry which is preliminary data.</text>
</comment>
<evidence type="ECO:0000313" key="3">
    <source>
        <dbReference type="Proteomes" id="UP000237271"/>
    </source>
</evidence>
<sequence>MTEKLHVFVVVGLFLFDRFLRSEAASSLSGMSQSLQQMLQETSSDKKHPLLGHRTAKKVVYIALAILLLFVGAISGFSVLSVLQKSAKWFPDATSVEYEDNSIHIHHTGVVKLHLGLANETNPAITVDDPLYASCSNRWNGLSLIDLAFFAEAAYFNPLSNDTAEFISTIFDNELGDIHVYLPALNTKTGSKLDFFEAHIPKLNTSVISILWRM</sequence>
<reference evidence="2 3" key="1">
    <citation type="journal article" date="2017" name="Genome Biol. Evol.">
        <title>Phytophthora megakarya and P. palmivora, closely related causal agents of cacao black pod rot, underwent increases in genome sizes and gene numbers by different mechanisms.</title>
        <authorList>
            <person name="Ali S.S."/>
            <person name="Shao J."/>
            <person name="Lary D.J."/>
            <person name="Kronmiller B."/>
            <person name="Shen D."/>
            <person name="Strem M.D."/>
            <person name="Amoako-Attah I."/>
            <person name="Akrofi A.Y."/>
            <person name="Begoude B.A."/>
            <person name="Ten Hoopen G.M."/>
            <person name="Coulibaly K."/>
            <person name="Kebe B.I."/>
            <person name="Melnick R.L."/>
            <person name="Guiltinan M.J."/>
            <person name="Tyler B.M."/>
            <person name="Meinhardt L.W."/>
            <person name="Bailey B.A."/>
        </authorList>
    </citation>
    <scope>NUCLEOTIDE SEQUENCE [LARGE SCALE GENOMIC DNA]</scope>
    <source>
        <strain evidence="3">sbr112.9</strain>
    </source>
</reference>
<dbReference type="EMBL" id="NCKW01006386">
    <property type="protein sequence ID" value="POM71943.1"/>
    <property type="molecule type" value="Genomic_DNA"/>
</dbReference>